<feature type="signal peptide" evidence="8">
    <location>
        <begin position="1"/>
        <end position="17"/>
    </location>
</feature>
<dbReference type="GO" id="GO:0006879">
    <property type="term" value="P:intracellular iron ion homeostasis"/>
    <property type="evidence" value="ECO:0007669"/>
    <property type="project" value="TreeGrafter"/>
</dbReference>
<keyword evidence="2" id="KW-0813">Transport</keyword>
<dbReference type="PANTHER" id="PTHR32361">
    <property type="entry name" value="FERRIC/CUPRIC REDUCTASE TRANSMEMBRANE COMPONENT"/>
    <property type="match status" value="1"/>
</dbReference>
<evidence type="ECO:0000256" key="2">
    <source>
        <dbReference type="ARBA" id="ARBA00022448"/>
    </source>
</evidence>
<dbReference type="Pfam" id="PF01794">
    <property type="entry name" value="Ferric_reduct"/>
    <property type="match status" value="1"/>
</dbReference>
<feature type="transmembrane region" description="Helical" evidence="7">
    <location>
        <begin position="386"/>
        <end position="406"/>
    </location>
</feature>
<reference evidence="10 11" key="1">
    <citation type="submission" date="2017-10" db="EMBL/GenBank/DDBJ databases">
        <title>Comparative genomics in systemic dimorphic fungi from Ajellomycetaceae.</title>
        <authorList>
            <person name="Munoz J.F."/>
            <person name="Mcewen J.G."/>
            <person name="Clay O.K."/>
            <person name="Cuomo C.A."/>
        </authorList>
    </citation>
    <scope>NUCLEOTIDE SEQUENCE [LARGE SCALE GENOMIC DNA]</scope>
    <source>
        <strain evidence="10 11">UAMH7299</strain>
    </source>
</reference>
<keyword evidence="5" id="KW-0406">Ion transport</keyword>
<comment type="subcellular location">
    <subcellularLocation>
        <location evidence="1">Membrane</location>
        <topology evidence="1">Multi-pass membrane protein</topology>
    </subcellularLocation>
</comment>
<keyword evidence="8" id="KW-0732">Signal</keyword>
<dbReference type="EMBL" id="PDNA01000126">
    <property type="protein sequence ID" value="PGH11880.1"/>
    <property type="molecule type" value="Genomic_DNA"/>
</dbReference>
<name>A0A2B7XSB8_POLH7</name>
<organism evidence="10 11">
    <name type="scientific">Polytolypa hystricis (strain UAMH7299)</name>
    <dbReference type="NCBI Taxonomy" id="1447883"/>
    <lineage>
        <taxon>Eukaryota</taxon>
        <taxon>Fungi</taxon>
        <taxon>Dikarya</taxon>
        <taxon>Ascomycota</taxon>
        <taxon>Pezizomycotina</taxon>
        <taxon>Eurotiomycetes</taxon>
        <taxon>Eurotiomycetidae</taxon>
        <taxon>Onygenales</taxon>
        <taxon>Onygenales incertae sedis</taxon>
        <taxon>Polytolypa</taxon>
    </lineage>
</organism>
<gene>
    <name evidence="10" type="ORF">AJ80_06945</name>
</gene>
<evidence type="ECO:0000259" key="9">
    <source>
        <dbReference type="Pfam" id="PF01794"/>
    </source>
</evidence>
<protein>
    <recommendedName>
        <fullName evidence="9">Ferric oxidoreductase domain-containing protein</fullName>
    </recommendedName>
</protein>
<dbReference type="GO" id="GO:0005886">
    <property type="term" value="C:plasma membrane"/>
    <property type="evidence" value="ECO:0007669"/>
    <property type="project" value="TreeGrafter"/>
</dbReference>
<dbReference type="GO" id="GO:0006826">
    <property type="term" value="P:iron ion transport"/>
    <property type="evidence" value="ECO:0007669"/>
    <property type="project" value="TreeGrafter"/>
</dbReference>
<feature type="domain" description="Ferric oxidoreductase" evidence="9">
    <location>
        <begin position="285"/>
        <end position="402"/>
    </location>
</feature>
<evidence type="ECO:0000256" key="7">
    <source>
        <dbReference type="SAM" id="Phobius"/>
    </source>
</evidence>
<dbReference type="InterPro" id="IPR051410">
    <property type="entry name" value="Ferric/Cupric_Reductase"/>
</dbReference>
<evidence type="ECO:0000256" key="5">
    <source>
        <dbReference type="ARBA" id="ARBA00023065"/>
    </source>
</evidence>
<dbReference type="GO" id="GO:0015677">
    <property type="term" value="P:copper ion import"/>
    <property type="evidence" value="ECO:0007669"/>
    <property type="project" value="TreeGrafter"/>
</dbReference>
<keyword evidence="4 7" id="KW-1133">Transmembrane helix</keyword>
<dbReference type="SUPFAM" id="SSF52343">
    <property type="entry name" value="Ferredoxin reductase-like, C-terminal NADP-linked domain"/>
    <property type="match status" value="1"/>
</dbReference>
<feature type="chain" id="PRO_5012248045" description="Ferric oxidoreductase domain-containing protein" evidence="8">
    <location>
        <begin position="18"/>
        <end position="694"/>
    </location>
</feature>
<feature type="transmembrane region" description="Helical" evidence="7">
    <location>
        <begin position="355"/>
        <end position="379"/>
    </location>
</feature>
<keyword evidence="3 7" id="KW-0812">Transmembrane</keyword>
<feature type="transmembrane region" description="Helical" evidence="7">
    <location>
        <begin position="281"/>
        <end position="299"/>
    </location>
</feature>
<feature type="transmembrane region" description="Helical" evidence="7">
    <location>
        <begin position="418"/>
        <end position="436"/>
    </location>
</feature>
<evidence type="ECO:0000313" key="10">
    <source>
        <dbReference type="EMBL" id="PGH11880.1"/>
    </source>
</evidence>
<evidence type="ECO:0000256" key="4">
    <source>
        <dbReference type="ARBA" id="ARBA00022989"/>
    </source>
</evidence>
<evidence type="ECO:0000313" key="11">
    <source>
        <dbReference type="Proteomes" id="UP000224634"/>
    </source>
</evidence>
<dbReference type="PANTHER" id="PTHR32361:SF9">
    <property type="entry name" value="FERRIC REDUCTASE TRANSMEMBRANE COMPONENT 3-RELATED"/>
    <property type="match status" value="1"/>
</dbReference>
<keyword evidence="6 7" id="KW-0472">Membrane</keyword>
<evidence type="ECO:0000256" key="6">
    <source>
        <dbReference type="ARBA" id="ARBA00023136"/>
    </source>
</evidence>
<accession>A0A2B7XSB8</accession>
<dbReference type="SFLD" id="SFLDG01168">
    <property type="entry name" value="Ferric_reductase_subgroup_(FRE"/>
    <property type="match status" value="1"/>
</dbReference>
<feature type="transmembrane region" description="Helical" evidence="7">
    <location>
        <begin position="241"/>
        <end position="261"/>
    </location>
</feature>
<proteinExistence type="predicted"/>
<feature type="transmembrane region" description="Helical" evidence="7">
    <location>
        <begin position="178"/>
        <end position="202"/>
    </location>
</feature>
<dbReference type="InterPro" id="IPR013130">
    <property type="entry name" value="Fe3_Rdtase_TM_dom"/>
</dbReference>
<dbReference type="Gene3D" id="3.40.50.80">
    <property type="entry name" value="Nucleotide-binding domain of ferredoxin-NADP reductase (FNR) module"/>
    <property type="match status" value="1"/>
</dbReference>
<dbReference type="STRING" id="1447883.A0A2B7XSB8"/>
<evidence type="ECO:0000256" key="3">
    <source>
        <dbReference type="ARBA" id="ARBA00022692"/>
    </source>
</evidence>
<evidence type="ECO:0000256" key="8">
    <source>
        <dbReference type="SAM" id="SignalP"/>
    </source>
</evidence>
<sequence>MKLFSLVLSSFISSVVATGPVPVTKSGLAGINGFTFYDPYCGHGCFRSFSPFKLACSASVSPGGHTTGTEAAHNLAMCRASNFPYLSSIAWCMHLYCSDDVRASKIETFWETGITGDINILPVWSFGEVMANITEPPTMIAKNQSMILDMTMLTTQETWEVTWTTLYYFFRETALESYFGLSICLTAFGLPIALTWLGYLPFMTSALDRIKPWLYPSLFGTYHDRPLPFLLGNVPTIGQSFYISVLVILNIVFLAVGYRTLYPNQTMQWYTNHYQELMAYFMWRTGVLAFCQMPVLFLFSSRNNILLWLTNWSHATYMLLHRWVARLFLIQTLLHSILALVLYKNTGSYATSLKTGWWIWGAIATVASVIIVLTSVLVIRQRAYELFLITHIIMAVICLVGCWYHVWYGYENTFGYETWLYATIAVWFFDRLARLARILKMGIRRAKVTDIGSTLVRVDIPGIRGAAPGRVVFVYFPTLNPLRPWENHPFSMVPTALLTKHKHNDYSGSETGNIEKNHAMMVSSKTAADSKGYNNSGVTLFVRKSKGMTGFLKANNRLLTLVEGPYPTNPTNAVLQSDRLLLIGGGIGITALLPFLRCHPNIRLFYSVKTADKCLVDTLSAVMDEVREKEISVGDRLNIDAHLQNEVNLGWSKIAVVVCGPVGMCDDVRAVVARLGREKAGHCSLELEVDAFSW</sequence>
<dbReference type="GO" id="GO:0000293">
    <property type="term" value="F:ferric-chelate reductase activity"/>
    <property type="evidence" value="ECO:0007669"/>
    <property type="project" value="TreeGrafter"/>
</dbReference>
<dbReference type="AlphaFoldDB" id="A0A2B7XSB8"/>
<dbReference type="InterPro" id="IPR039261">
    <property type="entry name" value="FNR_nucleotide-bd"/>
</dbReference>
<comment type="caution">
    <text evidence="10">The sequence shown here is derived from an EMBL/GenBank/DDBJ whole genome shotgun (WGS) entry which is preliminary data.</text>
</comment>
<dbReference type="Proteomes" id="UP000224634">
    <property type="component" value="Unassembled WGS sequence"/>
</dbReference>
<keyword evidence="11" id="KW-1185">Reference proteome</keyword>
<evidence type="ECO:0000256" key="1">
    <source>
        <dbReference type="ARBA" id="ARBA00004141"/>
    </source>
</evidence>
<feature type="transmembrane region" description="Helical" evidence="7">
    <location>
        <begin position="323"/>
        <end position="343"/>
    </location>
</feature>
<dbReference type="OrthoDB" id="167398at2759"/>
<dbReference type="SFLD" id="SFLDS00052">
    <property type="entry name" value="Ferric_Reductase_Domain"/>
    <property type="match status" value="1"/>
</dbReference>